<comment type="subunit">
    <text evidence="11">Heterodimer with TRMT112; this heterodimerization is necessary for the metabolic stability and activity of the catalytic subunit BUD23. Interacts with GRIP1.</text>
</comment>
<organism evidence="16 17">
    <name type="scientific">Opisthorchis felineus</name>
    <dbReference type="NCBI Taxonomy" id="147828"/>
    <lineage>
        <taxon>Eukaryota</taxon>
        <taxon>Metazoa</taxon>
        <taxon>Spiralia</taxon>
        <taxon>Lophotrochozoa</taxon>
        <taxon>Platyhelminthes</taxon>
        <taxon>Trematoda</taxon>
        <taxon>Digenea</taxon>
        <taxon>Opisthorchiida</taxon>
        <taxon>Opisthorchiata</taxon>
        <taxon>Opisthorchiidae</taxon>
        <taxon>Opisthorchis</taxon>
    </lineage>
</organism>
<evidence type="ECO:0000259" key="15">
    <source>
        <dbReference type="Pfam" id="PF08241"/>
    </source>
</evidence>
<evidence type="ECO:0000256" key="7">
    <source>
        <dbReference type="ARBA" id="ARBA00022691"/>
    </source>
</evidence>
<dbReference type="GO" id="GO:0005737">
    <property type="term" value="C:cytoplasm"/>
    <property type="evidence" value="ECO:0007669"/>
    <property type="project" value="UniProtKB-SubCell"/>
</dbReference>
<dbReference type="GO" id="GO:0016435">
    <property type="term" value="F:rRNA (guanine) methyltransferase activity"/>
    <property type="evidence" value="ECO:0007669"/>
    <property type="project" value="InterPro"/>
</dbReference>
<dbReference type="FunFam" id="3.40.50.150:FF:000017">
    <property type="entry name" value="probable 18S rRNA (Guanine-N(7))-methyltransferase"/>
    <property type="match status" value="1"/>
</dbReference>
<dbReference type="GO" id="GO:0005730">
    <property type="term" value="C:nucleolus"/>
    <property type="evidence" value="ECO:0007669"/>
    <property type="project" value="UniProtKB-ARBA"/>
</dbReference>
<dbReference type="EMBL" id="SJOL01000031">
    <property type="protein sequence ID" value="TGZ76016.1"/>
    <property type="molecule type" value="Genomic_DNA"/>
</dbReference>
<dbReference type="EMBL" id="SJOL01000031">
    <property type="protein sequence ID" value="TGZ76019.1"/>
    <property type="molecule type" value="Genomic_DNA"/>
</dbReference>
<evidence type="ECO:0000256" key="5">
    <source>
        <dbReference type="ARBA" id="ARBA00022603"/>
    </source>
</evidence>
<dbReference type="Pfam" id="PF08241">
    <property type="entry name" value="Methyltransf_11"/>
    <property type="match status" value="1"/>
</dbReference>
<dbReference type="InterPro" id="IPR013216">
    <property type="entry name" value="Methyltransf_11"/>
</dbReference>
<keyword evidence="7" id="KW-0949">S-adenosyl-L-methionine</keyword>
<evidence type="ECO:0000256" key="10">
    <source>
        <dbReference type="ARBA" id="ARBA00059355"/>
    </source>
</evidence>
<evidence type="ECO:0000256" key="1">
    <source>
        <dbReference type="ARBA" id="ARBA00004123"/>
    </source>
</evidence>
<evidence type="ECO:0000313" key="17">
    <source>
        <dbReference type="Proteomes" id="UP000308267"/>
    </source>
</evidence>
<feature type="domain" description="Methyltransferase type 11" evidence="15">
    <location>
        <begin position="56"/>
        <end position="129"/>
    </location>
</feature>
<dbReference type="PANTHER" id="PTHR12734">
    <property type="entry name" value="METHYLTRANSFERASE-RELATED"/>
    <property type="match status" value="1"/>
</dbReference>
<name>A0A4S2MLL7_OPIFE</name>
<dbReference type="Gene3D" id="3.40.50.150">
    <property type="entry name" value="Vaccinia Virus protein VP39"/>
    <property type="match status" value="1"/>
</dbReference>
<evidence type="ECO:0000256" key="4">
    <source>
        <dbReference type="ARBA" id="ARBA00022490"/>
    </source>
</evidence>
<protein>
    <recommendedName>
        <fullName evidence="12">18S rRNA (guanine-N(7))-methyltransferase</fullName>
    </recommendedName>
    <alternativeName>
        <fullName evidence="14">Bud site selection protein 23 homolog</fullName>
    </alternativeName>
    <alternativeName>
        <fullName evidence="13">rRNA methyltransferase and ribosome maturation factor</fullName>
    </alternativeName>
</protein>
<evidence type="ECO:0000256" key="9">
    <source>
        <dbReference type="ARBA" id="ARBA00050374"/>
    </source>
</evidence>
<evidence type="ECO:0000256" key="6">
    <source>
        <dbReference type="ARBA" id="ARBA00022679"/>
    </source>
</evidence>
<dbReference type="EMBL" id="SJOL01000031">
    <property type="protein sequence ID" value="TGZ76021.1"/>
    <property type="molecule type" value="Genomic_DNA"/>
</dbReference>
<evidence type="ECO:0000256" key="3">
    <source>
        <dbReference type="ARBA" id="ARBA00005547"/>
    </source>
</evidence>
<dbReference type="GO" id="GO:0070476">
    <property type="term" value="P:rRNA (guanine-N7)-methylation"/>
    <property type="evidence" value="ECO:0007669"/>
    <property type="project" value="InterPro"/>
</dbReference>
<evidence type="ECO:0000256" key="14">
    <source>
        <dbReference type="ARBA" id="ARBA00081208"/>
    </source>
</evidence>
<evidence type="ECO:0000313" key="16">
    <source>
        <dbReference type="EMBL" id="TGZ76019.1"/>
    </source>
</evidence>
<comment type="similarity">
    <text evidence="3">Belongs to the class I-like SAM-binding methyltransferase superfamily. BUD23/WBSCR22 family.</text>
</comment>
<keyword evidence="17" id="KW-1185">Reference proteome</keyword>
<keyword evidence="4" id="KW-0963">Cytoplasm</keyword>
<dbReference type="PANTHER" id="PTHR12734:SF0">
    <property type="entry name" value="18S RRNA (GUANINE-N(7))-METHYLTRANSFERASE-RELATED"/>
    <property type="match status" value="1"/>
</dbReference>
<comment type="function">
    <text evidence="10">S-adenosyl-L-methionine-dependent methyltransferase that specifically methylates the N(7) position of a guanine in 18S rRNA. Requires the methyltransferase adapter protein TRM112 for full rRNA methyltransferase activity. Involved in the pre-rRNA processing steps leading to small-subunit rRNA production independently of its RNA-modifying catalytic activity. Important for biogenesis end export of the 40S ribosomal subunit independent on its methyltransferase activity. Locus-specific steroid receptor coactivator. Potentiates transactivation by glucocorticoid (NR3C1), mineralocorticoid (NR3C2), androgen (AR) and progesterone (PGR) receptors. Required for the maintenance of open chromatin at the TSC22D3/GILZ locus to facilitate NR3C1 loading on the response elements. Required for maintenance of dimethylation on histone H3 'Lys-79' (H3K79me2), although direct histone methyltransferase activity is not observed in vitro.</text>
</comment>
<dbReference type="CDD" id="cd02440">
    <property type="entry name" value="AdoMet_MTases"/>
    <property type="match status" value="1"/>
</dbReference>
<dbReference type="EMBL" id="SJOL01000031">
    <property type="protein sequence ID" value="TGZ76018.1"/>
    <property type="molecule type" value="Genomic_DNA"/>
</dbReference>
<accession>A0A4S2MLL7</accession>
<proteinExistence type="inferred from homology"/>
<gene>
    <name evidence="16" type="ORF">CRM22_000051</name>
</gene>
<evidence type="ECO:0000256" key="12">
    <source>
        <dbReference type="ARBA" id="ARBA00074415"/>
    </source>
</evidence>
<dbReference type="Proteomes" id="UP000308267">
    <property type="component" value="Unassembled WGS sequence"/>
</dbReference>
<keyword evidence="6" id="KW-0808">Transferase</keyword>
<dbReference type="InterPro" id="IPR029063">
    <property type="entry name" value="SAM-dependent_MTases_sf"/>
</dbReference>
<evidence type="ECO:0000256" key="8">
    <source>
        <dbReference type="ARBA" id="ARBA00023242"/>
    </source>
</evidence>
<dbReference type="SUPFAM" id="SSF53335">
    <property type="entry name" value="S-adenosyl-L-methionine-dependent methyltransferases"/>
    <property type="match status" value="1"/>
</dbReference>
<dbReference type="EMBL" id="SJOL01000031">
    <property type="protein sequence ID" value="TGZ76020.1"/>
    <property type="molecule type" value="Genomic_DNA"/>
</dbReference>
<evidence type="ECO:0000256" key="13">
    <source>
        <dbReference type="ARBA" id="ARBA00075516"/>
    </source>
</evidence>
<evidence type="ECO:0000256" key="11">
    <source>
        <dbReference type="ARBA" id="ARBA00064164"/>
    </source>
</evidence>
<reference evidence="16 17" key="1">
    <citation type="journal article" date="2019" name="BMC Genomics">
        <title>New insights from Opisthorchis felineus genome: update on genomics of the epidemiologically important liver flukes.</title>
        <authorList>
            <person name="Ershov N.I."/>
            <person name="Mordvinov V.A."/>
            <person name="Prokhortchouk E.B."/>
            <person name="Pakharukova M.Y."/>
            <person name="Gunbin K.V."/>
            <person name="Ustyantsev K."/>
            <person name="Genaev M.A."/>
            <person name="Blinov A.G."/>
            <person name="Mazur A."/>
            <person name="Boulygina E."/>
            <person name="Tsygankova S."/>
            <person name="Khrameeva E."/>
            <person name="Chekanov N."/>
            <person name="Fan G."/>
            <person name="Xiao A."/>
            <person name="Zhang H."/>
            <person name="Xu X."/>
            <person name="Yang H."/>
            <person name="Solovyev V."/>
            <person name="Lee S.M."/>
            <person name="Liu X."/>
            <person name="Afonnikov D.A."/>
            <person name="Skryabin K.G."/>
        </authorList>
    </citation>
    <scope>NUCLEOTIDE SEQUENCE [LARGE SCALE GENOMIC DNA]</scope>
    <source>
        <strain evidence="16">AK-0245</strain>
        <tissue evidence="16">Whole organism</tissue>
    </source>
</reference>
<keyword evidence="5" id="KW-0489">Methyltransferase</keyword>
<dbReference type="OrthoDB" id="2877at2759"/>
<comment type="subcellular location">
    <subcellularLocation>
        <location evidence="2">Cytoplasm</location>
    </subcellularLocation>
    <subcellularLocation>
        <location evidence="1">Nucleus</location>
    </subcellularLocation>
</comment>
<evidence type="ECO:0000256" key="2">
    <source>
        <dbReference type="ARBA" id="ARBA00004496"/>
    </source>
</evidence>
<dbReference type="AlphaFoldDB" id="A0A4S2MLL7"/>
<comment type="caution">
    <text evidence="16">The sequence shown here is derived from an EMBL/GenBank/DDBJ whole genome shotgun (WGS) entry which is preliminary data.</text>
</comment>
<comment type="catalytic activity">
    <reaction evidence="9">
        <text>a guanosine in 18S rRNA + S-adenosyl-L-methionine = an N(7)-methylguanosine in 18S rRNA + S-adenosyl-L-homocysteine</text>
        <dbReference type="Rhea" id="RHEA:54584"/>
        <dbReference type="Rhea" id="RHEA-COMP:13937"/>
        <dbReference type="Rhea" id="RHEA-COMP:13938"/>
        <dbReference type="ChEBI" id="CHEBI:57856"/>
        <dbReference type="ChEBI" id="CHEBI:59789"/>
        <dbReference type="ChEBI" id="CHEBI:74269"/>
        <dbReference type="ChEBI" id="CHEBI:74480"/>
    </reaction>
</comment>
<sequence length="202" mass="22273">MAHKRPESTLPPELYYDEKEAEKYTSNSHIIDVQTRITERALELLALPDDECCMLLDIGCGSGLSGETITENGHAWVGIDISPAMLSVAREREVDGDLILGDIGYGLPFRSGSFDGAVSASAIQWLCNADRTEHNPVARIRCFFTSLYACLSRTARAVLQFYPESISQADLLQNEAMRAGFSGGLIIDFPNSTRAKKQERPK</sequence>
<keyword evidence="8" id="KW-0539">Nucleus</keyword>
<dbReference type="InterPro" id="IPR039769">
    <property type="entry name" value="Bud23-like"/>
</dbReference>